<dbReference type="Gene3D" id="3.30.70.100">
    <property type="match status" value="1"/>
</dbReference>
<dbReference type="InterPro" id="IPR016181">
    <property type="entry name" value="Acyl_CoA_acyltransferase"/>
</dbReference>
<sequence length="292" mass="34143">MDNEFATPYYAVCLDTSTLRDDIMYRVMTEKVIELAAEQDGFLYSEWAIEEGSKLAFYWREKSQAEAWMSHTMMTRTLSIGSQFWFDRYSLKLVEVCKEKVVLNPQSWRDNARFPAIKTPRGVLKLLDLDDVGLLKAYVNEQRDHLAAWEPLRTEEFYTEDTCRLRIKEMRRDFIEDRGCVLCLLDPKQERMLAYSNYSQFVRGVSQSCFLGYSLAQDLQGQGYMQECLKAGIEYVSNELNIDRIQACYIPRNQKSAAVLARLNFEKEGMARNYLKINGQWEDHVLTALTLR</sequence>
<evidence type="ECO:0000256" key="2">
    <source>
        <dbReference type="ARBA" id="ARBA00023315"/>
    </source>
</evidence>
<comment type="similarity">
    <text evidence="3">Belongs to the acetyltransferase family. RimJ subfamily.</text>
</comment>
<organism evidence="5 6">
    <name type="scientific">Marinomonas fungiae</name>
    <dbReference type="NCBI Taxonomy" id="1137284"/>
    <lineage>
        <taxon>Bacteria</taxon>
        <taxon>Pseudomonadati</taxon>
        <taxon>Pseudomonadota</taxon>
        <taxon>Gammaproteobacteria</taxon>
        <taxon>Oceanospirillales</taxon>
        <taxon>Oceanospirillaceae</taxon>
        <taxon>Marinomonas</taxon>
    </lineage>
</organism>
<dbReference type="PANTHER" id="PTHR43792">
    <property type="entry name" value="GNAT FAMILY, PUTATIVE (AFU_ORTHOLOGUE AFUA_3G00765)-RELATED-RELATED"/>
    <property type="match status" value="1"/>
</dbReference>
<evidence type="ECO:0000259" key="4">
    <source>
        <dbReference type="PROSITE" id="PS51186"/>
    </source>
</evidence>
<protein>
    <submittedName>
        <fullName evidence="5">[SSU ribosomal protein S5P]-alanine acetyltransferase</fullName>
    </submittedName>
</protein>
<reference evidence="6" key="1">
    <citation type="submission" date="2015-08" db="EMBL/GenBank/DDBJ databases">
        <authorList>
            <person name="Varghese N."/>
        </authorList>
    </citation>
    <scope>NUCLEOTIDE SEQUENCE [LARGE SCALE GENOMIC DNA]</scope>
    <source>
        <strain evidence="6">JCM 18476</strain>
    </source>
</reference>
<keyword evidence="5" id="KW-0687">Ribonucleoprotein</keyword>
<accession>A0A0K6IG73</accession>
<keyword evidence="6" id="KW-1185">Reference proteome</keyword>
<dbReference type="PANTHER" id="PTHR43792:SF8">
    <property type="entry name" value="[RIBOSOMAL PROTEIN US5]-ALANINE N-ACETYLTRANSFERASE"/>
    <property type="match status" value="1"/>
</dbReference>
<proteinExistence type="inferred from homology"/>
<feature type="domain" description="N-acetyltransferase" evidence="4">
    <location>
        <begin position="136"/>
        <end position="292"/>
    </location>
</feature>
<dbReference type="Pfam" id="PF13302">
    <property type="entry name" value="Acetyltransf_3"/>
    <property type="match status" value="1"/>
</dbReference>
<name>A0A0K6IG73_9GAMM</name>
<dbReference type="SUPFAM" id="SSF54909">
    <property type="entry name" value="Dimeric alpha+beta barrel"/>
    <property type="match status" value="1"/>
</dbReference>
<dbReference type="Proteomes" id="UP000182769">
    <property type="component" value="Unassembled WGS sequence"/>
</dbReference>
<dbReference type="GO" id="GO:0008999">
    <property type="term" value="F:protein-N-terminal-alanine acetyltransferase activity"/>
    <property type="evidence" value="ECO:0007669"/>
    <property type="project" value="TreeGrafter"/>
</dbReference>
<dbReference type="GO" id="GO:0005737">
    <property type="term" value="C:cytoplasm"/>
    <property type="evidence" value="ECO:0007669"/>
    <property type="project" value="TreeGrafter"/>
</dbReference>
<dbReference type="PROSITE" id="PS51186">
    <property type="entry name" value="GNAT"/>
    <property type="match status" value="1"/>
</dbReference>
<dbReference type="STRING" id="1137284.GCA_001418205_00205"/>
<dbReference type="SUPFAM" id="SSF55729">
    <property type="entry name" value="Acyl-CoA N-acyltransferases (Nat)"/>
    <property type="match status" value="1"/>
</dbReference>
<dbReference type="Gene3D" id="3.40.630.30">
    <property type="match status" value="1"/>
</dbReference>
<dbReference type="InterPro" id="IPR011008">
    <property type="entry name" value="Dimeric_a/b-barrel"/>
</dbReference>
<keyword evidence="1 5" id="KW-0808">Transferase</keyword>
<keyword evidence="2" id="KW-0012">Acyltransferase</keyword>
<gene>
    <name evidence="5" type="ORF">Ga0061065_101205</name>
</gene>
<evidence type="ECO:0000313" key="6">
    <source>
        <dbReference type="Proteomes" id="UP000182769"/>
    </source>
</evidence>
<evidence type="ECO:0000256" key="3">
    <source>
        <dbReference type="ARBA" id="ARBA00038502"/>
    </source>
</evidence>
<dbReference type="InterPro" id="IPR000182">
    <property type="entry name" value="GNAT_dom"/>
</dbReference>
<dbReference type="EMBL" id="CYHG01000001">
    <property type="protein sequence ID" value="CUB02372.1"/>
    <property type="molecule type" value="Genomic_DNA"/>
</dbReference>
<dbReference type="InterPro" id="IPR051531">
    <property type="entry name" value="N-acetyltransferase"/>
</dbReference>
<dbReference type="RefSeq" id="WP_055461343.1">
    <property type="nucleotide sequence ID" value="NZ_CYHG01000001.1"/>
</dbReference>
<keyword evidence="5" id="KW-0689">Ribosomal protein</keyword>
<dbReference type="OrthoDB" id="9801669at2"/>
<dbReference type="GO" id="GO:0005840">
    <property type="term" value="C:ribosome"/>
    <property type="evidence" value="ECO:0007669"/>
    <property type="project" value="UniProtKB-KW"/>
</dbReference>
<dbReference type="AlphaFoldDB" id="A0A0K6IG73"/>
<evidence type="ECO:0000256" key="1">
    <source>
        <dbReference type="ARBA" id="ARBA00022679"/>
    </source>
</evidence>
<evidence type="ECO:0000313" key="5">
    <source>
        <dbReference type="EMBL" id="CUB02372.1"/>
    </source>
</evidence>